<feature type="chain" id="PRO_5046747259" evidence="1">
    <location>
        <begin position="24"/>
        <end position="160"/>
    </location>
</feature>
<sequence>MKLHKTAALFLLTAALGSTYAQTQSGLPHDAPLYRTQAQLDTELFGAYNRCELDKFQALLADDVEFFHDEGGAMRGAEAVTAAVKANICGKVRRELVAGSLEVHEMKNYGALVMGSHRFCAAQGSGHCNGLARFAHLWQLQPDGRWQVTKVLSFAHQSTP</sequence>
<organism evidence="3 4">
    <name type="scientific">Roseateles agri</name>
    <dbReference type="NCBI Taxonomy" id="3098619"/>
    <lineage>
        <taxon>Bacteria</taxon>
        <taxon>Pseudomonadati</taxon>
        <taxon>Pseudomonadota</taxon>
        <taxon>Betaproteobacteria</taxon>
        <taxon>Burkholderiales</taxon>
        <taxon>Sphaerotilaceae</taxon>
        <taxon>Roseateles</taxon>
    </lineage>
</organism>
<dbReference type="Pfam" id="PF14534">
    <property type="entry name" value="DUF4440"/>
    <property type="match status" value="1"/>
</dbReference>
<evidence type="ECO:0000256" key="1">
    <source>
        <dbReference type="SAM" id="SignalP"/>
    </source>
</evidence>
<dbReference type="InterPro" id="IPR027843">
    <property type="entry name" value="DUF4440"/>
</dbReference>
<accession>A0ABU5DFQ2</accession>
<name>A0ABU5DFQ2_9BURK</name>
<protein>
    <submittedName>
        <fullName evidence="3">Nuclear transport factor 2 family protein</fullName>
    </submittedName>
</protein>
<evidence type="ECO:0000313" key="4">
    <source>
        <dbReference type="Proteomes" id="UP001285263"/>
    </source>
</evidence>
<dbReference type="Gene3D" id="3.10.450.50">
    <property type="match status" value="1"/>
</dbReference>
<evidence type="ECO:0000313" key="3">
    <source>
        <dbReference type="EMBL" id="MDY0745112.1"/>
    </source>
</evidence>
<proteinExistence type="predicted"/>
<dbReference type="SUPFAM" id="SSF54427">
    <property type="entry name" value="NTF2-like"/>
    <property type="match status" value="1"/>
</dbReference>
<dbReference type="InterPro" id="IPR032710">
    <property type="entry name" value="NTF2-like_dom_sf"/>
</dbReference>
<reference evidence="3 4" key="1">
    <citation type="submission" date="2023-11" db="EMBL/GenBank/DDBJ databases">
        <title>Paucibacter sp. nov., isolated from fresh soil in Korea.</title>
        <authorList>
            <person name="Le N.T.T."/>
        </authorList>
    </citation>
    <scope>NUCLEOTIDE SEQUENCE [LARGE SCALE GENOMIC DNA]</scope>
    <source>
        <strain evidence="3 4">R3-3</strain>
    </source>
</reference>
<dbReference type="Proteomes" id="UP001285263">
    <property type="component" value="Unassembled WGS sequence"/>
</dbReference>
<feature type="signal peptide" evidence="1">
    <location>
        <begin position="1"/>
        <end position="23"/>
    </location>
</feature>
<feature type="domain" description="DUF4440" evidence="2">
    <location>
        <begin position="39"/>
        <end position="148"/>
    </location>
</feature>
<keyword evidence="1" id="KW-0732">Signal</keyword>
<dbReference type="EMBL" id="JAXCLA010000003">
    <property type="protein sequence ID" value="MDY0745112.1"/>
    <property type="molecule type" value="Genomic_DNA"/>
</dbReference>
<dbReference type="RefSeq" id="WP_320423013.1">
    <property type="nucleotide sequence ID" value="NZ_JAXCLA010000003.1"/>
</dbReference>
<keyword evidence="4" id="KW-1185">Reference proteome</keyword>
<gene>
    <name evidence="3" type="ORF">SNE35_11360</name>
</gene>
<evidence type="ECO:0000259" key="2">
    <source>
        <dbReference type="Pfam" id="PF14534"/>
    </source>
</evidence>
<comment type="caution">
    <text evidence="3">The sequence shown here is derived from an EMBL/GenBank/DDBJ whole genome shotgun (WGS) entry which is preliminary data.</text>
</comment>